<keyword evidence="5 10" id="KW-0276">Fatty acid metabolism</keyword>
<dbReference type="EC" id="2.3.1.199" evidence="10"/>
<gene>
    <name evidence="13 14" type="primary">LOC103518946</name>
</gene>
<evidence type="ECO:0000256" key="7">
    <source>
        <dbReference type="ARBA" id="ARBA00023098"/>
    </source>
</evidence>
<comment type="subcellular location">
    <subcellularLocation>
        <location evidence="1">Membrane</location>
        <topology evidence="1">Multi-pass membrane protein</topology>
    </subcellularLocation>
</comment>
<name>A0A1S4ENH7_DIACI</name>
<evidence type="ECO:0000256" key="8">
    <source>
        <dbReference type="ARBA" id="ARBA00023136"/>
    </source>
</evidence>
<dbReference type="RefSeq" id="XP_008482253.1">
    <property type="nucleotide sequence ID" value="XM_008484031.2"/>
</dbReference>
<dbReference type="OMA" id="NDERAAP"/>
<evidence type="ECO:0000256" key="3">
    <source>
        <dbReference type="ARBA" id="ARBA00022679"/>
    </source>
</evidence>
<dbReference type="Proteomes" id="UP000079169">
    <property type="component" value="Unplaced"/>
</dbReference>
<dbReference type="GO" id="GO:0034626">
    <property type="term" value="P:fatty acid elongation, polyunsaturated fatty acid"/>
    <property type="evidence" value="ECO:0007669"/>
    <property type="project" value="TreeGrafter"/>
</dbReference>
<dbReference type="PaxDb" id="121845-A0A1S4ENH7"/>
<keyword evidence="6 10" id="KW-1133">Transmembrane helix</keyword>
<dbReference type="GO" id="GO:0030148">
    <property type="term" value="P:sphingolipid biosynthetic process"/>
    <property type="evidence" value="ECO:0007669"/>
    <property type="project" value="TreeGrafter"/>
</dbReference>
<dbReference type="GO" id="GO:0009922">
    <property type="term" value="F:fatty acid elongase activity"/>
    <property type="evidence" value="ECO:0007669"/>
    <property type="project" value="UniProtKB-EC"/>
</dbReference>
<protein>
    <recommendedName>
        <fullName evidence="10">Elongation of very long chain fatty acids protein</fullName>
        <ecNumber evidence="10">2.3.1.199</ecNumber>
    </recommendedName>
    <alternativeName>
        <fullName evidence="10">Very-long-chain 3-oxoacyl-CoA synthase</fullName>
    </alternativeName>
</protein>
<evidence type="ECO:0000256" key="4">
    <source>
        <dbReference type="ARBA" id="ARBA00022692"/>
    </source>
</evidence>
<comment type="caution">
    <text evidence="10">Lacks conserved residue(s) required for the propagation of feature annotation.</text>
</comment>
<reference evidence="13 14" key="1">
    <citation type="submission" date="2025-04" db="UniProtKB">
        <authorList>
            <consortium name="RefSeq"/>
        </authorList>
    </citation>
    <scope>IDENTIFICATION</scope>
</reference>
<dbReference type="KEGG" id="dci:103518946"/>
<feature type="transmembrane region" description="Helical" evidence="10">
    <location>
        <begin position="23"/>
        <end position="43"/>
    </location>
</feature>
<feature type="transmembrane region" description="Helical" evidence="10">
    <location>
        <begin position="55"/>
        <end position="73"/>
    </location>
</feature>
<evidence type="ECO:0000313" key="12">
    <source>
        <dbReference type="Proteomes" id="UP000079169"/>
    </source>
</evidence>
<evidence type="ECO:0000256" key="11">
    <source>
        <dbReference type="SAM" id="MobiDB-lite"/>
    </source>
</evidence>
<dbReference type="RefSeq" id="XP_017303622.1">
    <property type="nucleotide sequence ID" value="XM_017448133.2"/>
</dbReference>
<evidence type="ECO:0000256" key="2">
    <source>
        <dbReference type="ARBA" id="ARBA00022516"/>
    </source>
</evidence>
<comment type="catalytic activity">
    <reaction evidence="10">
        <text>a very-long-chain acyl-CoA + malonyl-CoA + H(+) = a very-long-chain 3-oxoacyl-CoA + CO2 + CoA</text>
        <dbReference type="Rhea" id="RHEA:32727"/>
        <dbReference type="ChEBI" id="CHEBI:15378"/>
        <dbReference type="ChEBI" id="CHEBI:16526"/>
        <dbReference type="ChEBI" id="CHEBI:57287"/>
        <dbReference type="ChEBI" id="CHEBI:57384"/>
        <dbReference type="ChEBI" id="CHEBI:90725"/>
        <dbReference type="ChEBI" id="CHEBI:90736"/>
        <dbReference type="EC" id="2.3.1.199"/>
    </reaction>
</comment>
<keyword evidence="7 10" id="KW-0443">Lipid metabolism</keyword>
<organism evidence="12 14">
    <name type="scientific">Diaphorina citri</name>
    <name type="common">Asian citrus psyllid</name>
    <dbReference type="NCBI Taxonomy" id="121845"/>
    <lineage>
        <taxon>Eukaryota</taxon>
        <taxon>Metazoa</taxon>
        <taxon>Ecdysozoa</taxon>
        <taxon>Arthropoda</taxon>
        <taxon>Hexapoda</taxon>
        <taxon>Insecta</taxon>
        <taxon>Pterygota</taxon>
        <taxon>Neoptera</taxon>
        <taxon>Paraneoptera</taxon>
        <taxon>Hemiptera</taxon>
        <taxon>Sternorrhyncha</taxon>
        <taxon>Psylloidea</taxon>
        <taxon>Psyllidae</taxon>
        <taxon>Diaphorininae</taxon>
        <taxon>Diaphorina</taxon>
    </lineage>
</organism>
<keyword evidence="12" id="KW-1185">Reference proteome</keyword>
<keyword evidence="4 10" id="KW-0812">Transmembrane</keyword>
<evidence type="ECO:0000256" key="10">
    <source>
        <dbReference type="RuleBase" id="RU361115"/>
    </source>
</evidence>
<sequence length="130" mass="15452">MYSYYFLAALGPHMQKHLWWKKYITRLQLIQFAIILSYAVALLVNDCPLPKALNWIMAFQSTVFSLLFANFYYKAYVRSPTKKLKQQDDEAREKQRQFEKHQQMLNNNNNNNNITPPEELAKKVVNFTQS</sequence>
<dbReference type="AlphaFoldDB" id="A0A1S4ENH7"/>
<accession>A0A1S4ENH7</accession>
<dbReference type="PANTHER" id="PTHR11157:SF69">
    <property type="entry name" value="ELONGATION OF VERY LONG CHAIN FATTY ACIDS PROTEIN 7"/>
    <property type="match status" value="1"/>
</dbReference>
<dbReference type="GO" id="GO:0019367">
    <property type="term" value="P:fatty acid elongation, saturated fatty acid"/>
    <property type="evidence" value="ECO:0007669"/>
    <property type="project" value="TreeGrafter"/>
</dbReference>
<dbReference type="STRING" id="121845.A0A1S4ENH7"/>
<keyword evidence="2 10" id="KW-0444">Lipid biosynthesis</keyword>
<dbReference type="Pfam" id="PF01151">
    <property type="entry name" value="ELO"/>
    <property type="match status" value="1"/>
</dbReference>
<comment type="similarity">
    <text evidence="10">Belongs to the ELO family.</text>
</comment>
<evidence type="ECO:0000256" key="1">
    <source>
        <dbReference type="ARBA" id="ARBA00004141"/>
    </source>
</evidence>
<dbReference type="PANTHER" id="PTHR11157">
    <property type="entry name" value="FATTY ACID ACYL TRANSFERASE-RELATED"/>
    <property type="match status" value="1"/>
</dbReference>
<evidence type="ECO:0000313" key="14">
    <source>
        <dbReference type="RefSeq" id="XP_017303622.1"/>
    </source>
</evidence>
<evidence type="ECO:0000256" key="9">
    <source>
        <dbReference type="ARBA" id="ARBA00023160"/>
    </source>
</evidence>
<proteinExistence type="inferred from homology"/>
<evidence type="ECO:0000256" key="6">
    <source>
        <dbReference type="ARBA" id="ARBA00022989"/>
    </source>
</evidence>
<feature type="compositionally biased region" description="Basic and acidic residues" evidence="11">
    <location>
        <begin position="85"/>
        <end position="102"/>
    </location>
</feature>
<keyword evidence="8 10" id="KW-0472">Membrane</keyword>
<dbReference type="InterPro" id="IPR002076">
    <property type="entry name" value="ELO_fam"/>
</dbReference>
<dbReference type="GO" id="GO:0042761">
    <property type="term" value="P:very long-chain fatty acid biosynthetic process"/>
    <property type="evidence" value="ECO:0007669"/>
    <property type="project" value="TreeGrafter"/>
</dbReference>
<dbReference type="GO" id="GO:0034625">
    <property type="term" value="P:fatty acid elongation, monounsaturated fatty acid"/>
    <property type="evidence" value="ECO:0007669"/>
    <property type="project" value="TreeGrafter"/>
</dbReference>
<dbReference type="GO" id="GO:0005789">
    <property type="term" value="C:endoplasmic reticulum membrane"/>
    <property type="evidence" value="ECO:0007669"/>
    <property type="project" value="TreeGrafter"/>
</dbReference>
<evidence type="ECO:0000313" key="13">
    <source>
        <dbReference type="RefSeq" id="XP_008482253.1"/>
    </source>
</evidence>
<keyword evidence="9 10" id="KW-0275">Fatty acid biosynthesis</keyword>
<evidence type="ECO:0000256" key="5">
    <source>
        <dbReference type="ARBA" id="ARBA00022832"/>
    </source>
</evidence>
<keyword evidence="3 10" id="KW-0808">Transferase</keyword>
<dbReference type="GeneID" id="103518946"/>
<feature type="region of interest" description="Disordered" evidence="11">
    <location>
        <begin position="81"/>
        <end position="118"/>
    </location>
</feature>